<keyword evidence="3" id="KW-1185">Reference proteome</keyword>
<keyword evidence="1" id="KW-0812">Transmembrane</keyword>
<feature type="transmembrane region" description="Helical" evidence="1">
    <location>
        <begin position="20"/>
        <end position="44"/>
    </location>
</feature>
<keyword evidence="1" id="KW-1133">Transmembrane helix</keyword>
<dbReference type="RefSeq" id="WP_156972587.1">
    <property type="nucleotide sequence ID" value="NZ_BASE01000012.1"/>
</dbReference>
<comment type="caution">
    <text evidence="2">The sequence shown here is derived from an EMBL/GenBank/DDBJ whole genome shotgun (WGS) entry which is preliminary data.</text>
</comment>
<dbReference type="STRING" id="1321606.SAMD00020551_0543"/>
<gene>
    <name evidence="2" type="ORF">SAMD00020551_0543</name>
</gene>
<dbReference type="AlphaFoldDB" id="A0A0A8WXN6"/>
<proteinExistence type="predicted"/>
<organism evidence="2 3">
    <name type="scientific">Mesobacillus selenatarsenatis (strain DSM 18680 / JCM 14380 / FERM P-15431 / SF-1)</name>
    <dbReference type="NCBI Taxonomy" id="1321606"/>
    <lineage>
        <taxon>Bacteria</taxon>
        <taxon>Bacillati</taxon>
        <taxon>Bacillota</taxon>
        <taxon>Bacilli</taxon>
        <taxon>Bacillales</taxon>
        <taxon>Bacillaceae</taxon>
        <taxon>Mesobacillus</taxon>
    </lineage>
</organism>
<accession>A0A0A8WXN6</accession>
<evidence type="ECO:0000256" key="1">
    <source>
        <dbReference type="SAM" id="Phobius"/>
    </source>
</evidence>
<evidence type="ECO:0000313" key="2">
    <source>
        <dbReference type="EMBL" id="GAM12410.1"/>
    </source>
</evidence>
<dbReference type="Proteomes" id="UP000031014">
    <property type="component" value="Unassembled WGS sequence"/>
</dbReference>
<evidence type="ECO:0000313" key="3">
    <source>
        <dbReference type="Proteomes" id="UP000031014"/>
    </source>
</evidence>
<dbReference type="EMBL" id="BASE01000012">
    <property type="protein sequence ID" value="GAM12410.1"/>
    <property type="molecule type" value="Genomic_DNA"/>
</dbReference>
<protein>
    <submittedName>
        <fullName evidence="2">Uncharacterized protein</fullName>
    </submittedName>
</protein>
<keyword evidence="1" id="KW-0472">Membrane</keyword>
<name>A0A0A8WXN6_MESS1</name>
<sequence length="46" mass="5232">MNKENKDHSKNNEDGWNRTFFGSPTIGGFVVIGIIVAFILYNIIFN</sequence>
<reference evidence="2 3" key="1">
    <citation type="submission" date="2013-06" db="EMBL/GenBank/DDBJ databases">
        <title>Whole genome shotgun sequence of Bacillus selenatarsenatis SF-1.</title>
        <authorList>
            <person name="Kuroda M."/>
            <person name="Sei K."/>
            <person name="Yamashita M."/>
            <person name="Ike M."/>
        </authorList>
    </citation>
    <scope>NUCLEOTIDE SEQUENCE [LARGE SCALE GENOMIC DNA]</scope>
    <source>
        <strain evidence="2 3">SF-1</strain>
    </source>
</reference>